<dbReference type="GeneID" id="35593703"/>
<keyword evidence="3" id="KW-1185">Reference proteome</keyword>
<keyword evidence="1" id="KW-0175">Coiled coil</keyword>
<dbReference type="OrthoDB" id="271582at2157"/>
<gene>
    <name evidence="2" type="ORF">C2R22_16385</name>
</gene>
<accession>A0A2I8VM64</accession>
<dbReference type="KEGG" id="srub:C2R22_16385"/>
<dbReference type="EMBL" id="CP026309">
    <property type="protein sequence ID" value="AUV83027.1"/>
    <property type="molecule type" value="Genomic_DNA"/>
</dbReference>
<dbReference type="RefSeq" id="WP_103426716.1">
    <property type="nucleotide sequence ID" value="NZ_CP026309.1"/>
</dbReference>
<organism evidence="2 3">
    <name type="scientific">Salinigranum rubrum</name>
    <dbReference type="NCBI Taxonomy" id="755307"/>
    <lineage>
        <taxon>Archaea</taxon>
        <taxon>Methanobacteriati</taxon>
        <taxon>Methanobacteriota</taxon>
        <taxon>Stenosarchaea group</taxon>
        <taxon>Halobacteria</taxon>
        <taxon>Halobacteriales</taxon>
        <taxon>Haloferacaceae</taxon>
        <taxon>Salinigranum</taxon>
    </lineage>
</organism>
<evidence type="ECO:0000256" key="1">
    <source>
        <dbReference type="SAM" id="Coils"/>
    </source>
</evidence>
<dbReference type="Proteomes" id="UP000236584">
    <property type="component" value="Chromosome"/>
</dbReference>
<protein>
    <submittedName>
        <fullName evidence="2">Halo transducer protein</fullName>
    </submittedName>
</protein>
<dbReference type="SUPFAM" id="SSF57997">
    <property type="entry name" value="Tropomyosin"/>
    <property type="match status" value="1"/>
</dbReference>
<evidence type="ECO:0000313" key="3">
    <source>
        <dbReference type="Proteomes" id="UP000236584"/>
    </source>
</evidence>
<reference evidence="2 3" key="1">
    <citation type="submission" date="2018-01" db="EMBL/GenBank/DDBJ databases">
        <title>Complete genome sequence of Salinigranum rubrum GX10T, an extremely halophilic archaeon isolated from a marine solar saltern.</title>
        <authorList>
            <person name="Han S."/>
        </authorList>
    </citation>
    <scope>NUCLEOTIDE SEQUENCE [LARGE SCALE GENOMIC DNA]</scope>
    <source>
        <strain evidence="2 3">GX10</strain>
    </source>
</reference>
<dbReference type="AlphaFoldDB" id="A0A2I8VM64"/>
<feature type="coiled-coil region" evidence="1">
    <location>
        <begin position="44"/>
        <end position="110"/>
    </location>
</feature>
<name>A0A2I8VM64_9EURY</name>
<evidence type="ECO:0000313" key="2">
    <source>
        <dbReference type="EMBL" id="AUV83027.1"/>
    </source>
</evidence>
<proteinExistence type="predicted"/>
<sequence>MTDDAVDDAFGELSKVVSTPETRTELARIAFEEATETAEPVDHIDVVRARLDRFEERLERIEAHVPELGRELSELVGDSEADLYDTAVGIQRLTTAANRAQGAADELQVDLEEFERWVANPEVRHDEFADELDALDGSLDDLAGAVDAVADARAADGDDAETDTDPAVVWVDTSLRHRAVGLLFADLRTELDALREWPASGDDGTEADRVTELDGRLDDLDARWRALGDRLEGVARPAWHERYDDVLDGFEDAVDDFEPPLDWSEVQATLDAHRGRVDGLA</sequence>